<keyword evidence="3" id="KW-1185">Reference proteome</keyword>
<sequence>MDAIQRSHVEKRLLELLMEDDITPEQALQYLSSPCMVPWSYGKGDSEHLVIFMAYLKFIMARRPRGKVDGIWEEIFRKTVVYSRNVTDFKNEISQLRRNNVSNMYNMVIPIEDGIRVNAWLYKALSTKSKCPNPYIRLELFRMIRLFQKHYENRIWDRLTETLLDTISEIQPHFLNPNGDVGDILFGVNDLDYILSYCCGYGDLCGIKDNIFYDVDRYKKEVVYSKETRFISNCIQLIGVFAVMAGSISDPGSHITMIKKCFSVFRTIRNLVGAPFFVTIKPGWNQIRYVLSLPEFHRYVIETVRDLTTAIINNNTGRDIWKCMPLITERDDLTWDLDVYTKICDLPRLLLYRQGHGSMFGNQKFLLLRNLQQFTVNNERFSVERISNENIANESSSDESNDNESNVSESDGNVINFIESSESDINLEQMEHEENEASIEEFVQVHFPVTRP</sequence>
<name>A0AAV2SDK1_MEGNR</name>
<gene>
    <name evidence="2" type="ORF">MNOR_LOCUS34579</name>
</gene>
<protein>
    <submittedName>
        <fullName evidence="2">Uncharacterized protein</fullName>
    </submittedName>
</protein>
<dbReference type="EMBL" id="CAXKWB010053790">
    <property type="protein sequence ID" value="CAL4174832.1"/>
    <property type="molecule type" value="Genomic_DNA"/>
</dbReference>
<organism evidence="2 3">
    <name type="scientific">Meganyctiphanes norvegica</name>
    <name type="common">Northern krill</name>
    <name type="synonym">Thysanopoda norvegica</name>
    <dbReference type="NCBI Taxonomy" id="48144"/>
    <lineage>
        <taxon>Eukaryota</taxon>
        <taxon>Metazoa</taxon>
        <taxon>Ecdysozoa</taxon>
        <taxon>Arthropoda</taxon>
        <taxon>Crustacea</taxon>
        <taxon>Multicrustacea</taxon>
        <taxon>Malacostraca</taxon>
        <taxon>Eumalacostraca</taxon>
        <taxon>Eucarida</taxon>
        <taxon>Euphausiacea</taxon>
        <taxon>Euphausiidae</taxon>
        <taxon>Meganyctiphanes</taxon>
    </lineage>
</organism>
<dbReference type="AlphaFoldDB" id="A0AAV2SDK1"/>
<comment type="caution">
    <text evidence="2">The sequence shown here is derived from an EMBL/GenBank/DDBJ whole genome shotgun (WGS) entry which is preliminary data.</text>
</comment>
<dbReference type="Proteomes" id="UP001497623">
    <property type="component" value="Unassembled WGS sequence"/>
</dbReference>
<reference evidence="2 3" key="1">
    <citation type="submission" date="2024-05" db="EMBL/GenBank/DDBJ databases">
        <authorList>
            <person name="Wallberg A."/>
        </authorList>
    </citation>
    <scope>NUCLEOTIDE SEQUENCE [LARGE SCALE GENOMIC DNA]</scope>
</reference>
<proteinExistence type="predicted"/>
<evidence type="ECO:0000256" key="1">
    <source>
        <dbReference type="SAM" id="MobiDB-lite"/>
    </source>
</evidence>
<evidence type="ECO:0000313" key="3">
    <source>
        <dbReference type="Proteomes" id="UP001497623"/>
    </source>
</evidence>
<accession>A0AAV2SDK1</accession>
<feature type="region of interest" description="Disordered" evidence="1">
    <location>
        <begin position="392"/>
        <end position="414"/>
    </location>
</feature>
<feature type="compositionally biased region" description="Low complexity" evidence="1">
    <location>
        <begin position="403"/>
        <end position="413"/>
    </location>
</feature>
<evidence type="ECO:0000313" key="2">
    <source>
        <dbReference type="EMBL" id="CAL4174832.1"/>
    </source>
</evidence>